<feature type="domain" description="OmpR/PhoB-type" evidence="11">
    <location>
        <begin position="131"/>
        <end position="230"/>
    </location>
</feature>
<keyword evidence="13" id="KW-1185">Reference proteome</keyword>
<dbReference type="GO" id="GO:0000156">
    <property type="term" value="F:phosphorelay response regulator activity"/>
    <property type="evidence" value="ECO:0007669"/>
    <property type="project" value="TreeGrafter"/>
</dbReference>
<dbReference type="SUPFAM" id="SSF52172">
    <property type="entry name" value="CheY-like"/>
    <property type="match status" value="1"/>
</dbReference>
<feature type="domain" description="Response regulatory" evidence="10">
    <location>
        <begin position="3"/>
        <end position="117"/>
    </location>
</feature>
<keyword evidence="5" id="KW-0805">Transcription regulation</keyword>
<dbReference type="GO" id="GO:0005829">
    <property type="term" value="C:cytosol"/>
    <property type="evidence" value="ECO:0007669"/>
    <property type="project" value="TreeGrafter"/>
</dbReference>
<evidence type="ECO:0000256" key="3">
    <source>
        <dbReference type="ARBA" id="ARBA00022553"/>
    </source>
</evidence>
<dbReference type="GO" id="GO:0000987">
    <property type="term" value="F:cis-regulatory region sequence-specific DNA binding"/>
    <property type="evidence" value="ECO:0007669"/>
    <property type="project" value="UniProtKB-ARBA"/>
</dbReference>
<dbReference type="Gene3D" id="3.40.50.2300">
    <property type="match status" value="1"/>
</dbReference>
<evidence type="ECO:0000256" key="4">
    <source>
        <dbReference type="ARBA" id="ARBA00023012"/>
    </source>
</evidence>
<dbReference type="PROSITE" id="PS50110">
    <property type="entry name" value="RESPONSE_REGULATORY"/>
    <property type="match status" value="1"/>
</dbReference>
<dbReference type="CDD" id="cd17574">
    <property type="entry name" value="REC_OmpR"/>
    <property type="match status" value="1"/>
</dbReference>
<dbReference type="InterPro" id="IPR016032">
    <property type="entry name" value="Sig_transdc_resp-reg_C-effctor"/>
</dbReference>
<evidence type="ECO:0000256" key="5">
    <source>
        <dbReference type="ARBA" id="ARBA00023015"/>
    </source>
</evidence>
<dbReference type="InterPro" id="IPR036388">
    <property type="entry name" value="WH-like_DNA-bd_sf"/>
</dbReference>
<dbReference type="PROSITE" id="PS51755">
    <property type="entry name" value="OMPR_PHOB"/>
    <property type="match status" value="1"/>
</dbReference>
<dbReference type="RefSeq" id="WP_172998937.1">
    <property type="nucleotide sequence ID" value="NZ_CP048103.1"/>
</dbReference>
<gene>
    <name evidence="12" type="ORF">SAMN05421790_11278</name>
</gene>
<dbReference type="Pfam" id="PF00072">
    <property type="entry name" value="Response_reg"/>
    <property type="match status" value="1"/>
</dbReference>
<feature type="DNA-binding region" description="OmpR/PhoB-type" evidence="9">
    <location>
        <begin position="131"/>
        <end position="230"/>
    </location>
</feature>
<evidence type="ECO:0000313" key="13">
    <source>
        <dbReference type="Proteomes" id="UP000186795"/>
    </source>
</evidence>
<evidence type="ECO:0000256" key="1">
    <source>
        <dbReference type="ARBA" id="ARBA00004496"/>
    </source>
</evidence>
<dbReference type="SMART" id="SM00448">
    <property type="entry name" value="REC"/>
    <property type="match status" value="1"/>
</dbReference>
<evidence type="ECO:0000259" key="10">
    <source>
        <dbReference type="PROSITE" id="PS50110"/>
    </source>
</evidence>
<dbReference type="AlphaFoldDB" id="A0A1N7PGK7"/>
<comment type="subcellular location">
    <subcellularLocation>
        <location evidence="1">Cytoplasm</location>
    </subcellularLocation>
</comment>
<feature type="modified residue" description="4-aspartylphosphate" evidence="8">
    <location>
        <position position="53"/>
    </location>
</feature>
<dbReference type="SMART" id="SM00862">
    <property type="entry name" value="Trans_reg_C"/>
    <property type="match status" value="1"/>
</dbReference>
<accession>A0A1N7PGK7</accession>
<evidence type="ECO:0000259" key="11">
    <source>
        <dbReference type="PROSITE" id="PS51755"/>
    </source>
</evidence>
<evidence type="ECO:0000256" key="8">
    <source>
        <dbReference type="PROSITE-ProRule" id="PRU00169"/>
    </source>
</evidence>
<reference evidence="13" key="1">
    <citation type="submission" date="2017-01" db="EMBL/GenBank/DDBJ databases">
        <authorList>
            <person name="Varghese N."/>
            <person name="Submissions S."/>
        </authorList>
    </citation>
    <scope>NUCLEOTIDE SEQUENCE [LARGE SCALE GENOMIC DNA]</scope>
    <source>
        <strain evidence="13">DSM 45196</strain>
    </source>
</reference>
<dbReference type="GO" id="GO:0042802">
    <property type="term" value="F:identical protein binding"/>
    <property type="evidence" value="ECO:0007669"/>
    <property type="project" value="UniProtKB-ARBA"/>
</dbReference>
<dbReference type="Gene3D" id="6.10.250.690">
    <property type="match status" value="1"/>
</dbReference>
<dbReference type="GO" id="GO:0045893">
    <property type="term" value="P:positive regulation of DNA-templated transcription"/>
    <property type="evidence" value="ECO:0007669"/>
    <property type="project" value="UniProtKB-ARBA"/>
</dbReference>
<dbReference type="FunFam" id="1.10.10.10:FF:000018">
    <property type="entry name" value="DNA-binding response regulator ResD"/>
    <property type="match status" value="1"/>
</dbReference>
<dbReference type="InterPro" id="IPR001867">
    <property type="entry name" value="OmpR/PhoB-type_DNA-bd"/>
</dbReference>
<proteinExistence type="predicted"/>
<dbReference type="InterPro" id="IPR039420">
    <property type="entry name" value="WalR-like"/>
</dbReference>
<evidence type="ECO:0000256" key="9">
    <source>
        <dbReference type="PROSITE-ProRule" id="PRU01091"/>
    </source>
</evidence>
<dbReference type="Gene3D" id="1.10.10.10">
    <property type="entry name" value="Winged helix-like DNA-binding domain superfamily/Winged helix DNA-binding domain"/>
    <property type="match status" value="1"/>
</dbReference>
<keyword evidence="4" id="KW-0902">Two-component regulatory system</keyword>
<dbReference type="EMBL" id="FTOD01000012">
    <property type="protein sequence ID" value="SIT09660.1"/>
    <property type="molecule type" value="Genomic_DNA"/>
</dbReference>
<keyword evidence="6 9" id="KW-0238">DNA-binding</keyword>
<dbReference type="SUPFAM" id="SSF46894">
    <property type="entry name" value="C-terminal effector domain of the bipartite response regulators"/>
    <property type="match status" value="1"/>
</dbReference>
<evidence type="ECO:0000256" key="6">
    <source>
        <dbReference type="ARBA" id="ARBA00023125"/>
    </source>
</evidence>
<evidence type="ECO:0000256" key="2">
    <source>
        <dbReference type="ARBA" id="ARBA00022490"/>
    </source>
</evidence>
<keyword evidence="2" id="KW-0963">Cytoplasm</keyword>
<dbReference type="Pfam" id="PF00486">
    <property type="entry name" value="Trans_reg_C"/>
    <property type="match status" value="1"/>
</dbReference>
<dbReference type="FunFam" id="3.40.50.2300:FF:000021">
    <property type="entry name" value="Two-component system response regulator KdpE"/>
    <property type="match status" value="1"/>
</dbReference>
<dbReference type="InterPro" id="IPR011006">
    <property type="entry name" value="CheY-like_superfamily"/>
</dbReference>
<dbReference type="Proteomes" id="UP000186795">
    <property type="component" value="Unassembled WGS sequence"/>
</dbReference>
<evidence type="ECO:0000313" key="12">
    <source>
        <dbReference type="EMBL" id="SIT09660.1"/>
    </source>
</evidence>
<dbReference type="InterPro" id="IPR001789">
    <property type="entry name" value="Sig_transdc_resp-reg_receiver"/>
</dbReference>
<evidence type="ECO:0000256" key="7">
    <source>
        <dbReference type="ARBA" id="ARBA00023163"/>
    </source>
</evidence>
<organism evidence="12 13">
    <name type="scientific">Kroppenstedtia eburnea</name>
    <dbReference type="NCBI Taxonomy" id="714067"/>
    <lineage>
        <taxon>Bacteria</taxon>
        <taxon>Bacillati</taxon>
        <taxon>Bacillota</taxon>
        <taxon>Bacilli</taxon>
        <taxon>Bacillales</taxon>
        <taxon>Thermoactinomycetaceae</taxon>
        <taxon>Kroppenstedtia</taxon>
    </lineage>
</organism>
<keyword evidence="7" id="KW-0804">Transcription</keyword>
<dbReference type="PANTHER" id="PTHR48111">
    <property type="entry name" value="REGULATOR OF RPOS"/>
    <property type="match status" value="1"/>
</dbReference>
<sequence length="239" mass="27318">MAVLLLVDDEPSILEMLEVTLRKEGFREILTARTGEEGVRLAREGRPDLVLLDVMLPDLEGFEVCRRLRSFTTVPILFLTARSNDLDKLMGLGIGGDDYITKPFNPLEVVARVRAQLRRQQLAGQQIREETRIHDWGRFRMDEGAGQLTVEGTAVPCPAREFQLLSFLCRHPNQIFSKSQLYEQVWGEESLGEDNTVMVHVRRLREKIEPDPAKPRYLVTVRGLGYKLLPPEEGNHRDT</sequence>
<name>A0A1N7PGK7_9BACL</name>
<dbReference type="CDD" id="cd00383">
    <property type="entry name" value="trans_reg_C"/>
    <property type="match status" value="1"/>
</dbReference>
<dbReference type="PANTHER" id="PTHR48111:SF52">
    <property type="entry name" value="TRANSCRIPTIONAL REGULATORY PROTEIN YVRH"/>
    <property type="match status" value="1"/>
</dbReference>
<keyword evidence="3 8" id="KW-0597">Phosphoprotein</keyword>
<protein>
    <submittedName>
        <fullName evidence="12">DNA-binding response regulator, OmpR family, contains REC and winged-helix (WHTH) domain</fullName>
    </submittedName>
</protein>
<dbReference type="GO" id="GO:0032993">
    <property type="term" value="C:protein-DNA complex"/>
    <property type="evidence" value="ECO:0007669"/>
    <property type="project" value="TreeGrafter"/>
</dbReference>